<dbReference type="GO" id="GO:0005730">
    <property type="term" value="C:nucleolus"/>
    <property type="evidence" value="ECO:0007669"/>
    <property type="project" value="EnsemblFungi"/>
</dbReference>
<dbReference type="InParanoid" id="A5DXE8"/>
<dbReference type="STRING" id="379508.A5DXE8"/>
<comment type="similarity">
    <text evidence="1">Belongs to the KRI1 family.</text>
</comment>
<sequence length="642" mass="73111">MPRKKSAAKKAKEAAAAAATSTTGTATTGLKSNDSIALTTSGTTHPAREKLIQESQKQNVKDNDLENFSSSSSSDEEEDEYGDLITEDVEQGINQVMEIIKKNPSKLLDPSVKFFDDPETAADKANVAGGKSLEKPMYLKDYHRQMLLDGSYKEFDEGETVDGVKSFAAEQKEEREKLLSDIKSAFNEANEDGADDGDDDDEDDDGFLKKKDANKTSTLTSLEESSEAASTAGPRQLPDPEKDQQGFLSAFLDQKAWIPTKGDKVLNLDQIDKDDEEEFDDAAEQFETAYNFRYEDPNSTEIISYARNQASLRRSKTNARKRARDKEHEEKRKEEEKKEELLKKKKTAKLNKVIDRLAKIKEAVGEEVPDEVIQRVFGESLLNDDFDDADWDNKMAQIFDEQYYGAEVEKPQWDDEIMDGFKPEGGADNDDEEEEEEDDNEEKQGVEKGGERDGKDEQFDSIEFVEDGEPPRKKSKKEQLKEKKLAKKEKEALKLKAQEIIDANTLKIKEEIEEEAQQQEQLRGRSRNKLADVKFKYREVSPETFGLTTRDILLADDTQLNSYIGIKKFAPYRPKELRMKDKRKYAKKKHLQEWRKETFKGLHIPEEAKDGEIWIPGEAESKHKSKTKSKDKSKTNSKKSHK</sequence>
<evidence type="ECO:0000259" key="3">
    <source>
        <dbReference type="Pfam" id="PF12936"/>
    </source>
</evidence>
<feature type="compositionally biased region" description="Acidic residues" evidence="2">
    <location>
        <begin position="189"/>
        <end position="205"/>
    </location>
</feature>
<dbReference type="PANTHER" id="PTHR14490">
    <property type="entry name" value="ZINC FINGER, ZZ TYPE"/>
    <property type="match status" value="1"/>
</dbReference>
<feature type="region of interest" description="Disordered" evidence="2">
    <location>
        <begin position="1"/>
        <end position="84"/>
    </location>
</feature>
<dbReference type="FunCoup" id="A5DXE8">
    <property type="interactions" value="621"/>
</dbReference>
<dbReference type="GO" id="GO:0000447">
    <property type="term" value="P:endonucleolytic cleavage in ITS1 to separate SSU-rRNA from 5.8S rRNA and LSU-rRNA from tricistronic rRNA transcript (SSU-rRNA, 5.8S rRNA, LSU-rRNA)"/>
    <property type="evidence" value="ECO:0007669"/>
    <property type="project" value="EnsemblFungi"/>
</dbReference>
<dbReference type="KEGG" id="lel:PVL30_002010"/>
<dbReference type="Pfam" id="PF12936">
    <property type="entry name" value="Kri1_C"/>
    <property type="match status" value="1"/>
</dbReference>
<evidence type="ECO:0000256" key="1">
    <source>
        <dbReference type="ARBA" id="ARBA00007473"/>
    </source>
</evidence>
<dbReference type="InterPro" id="IPR018034">
    <property type="entry name" value="Kri1"/>
</dbReference>
<evidence type="ECO:0000313" key="4">
    <source>
        <dbReference type="EMBL" id="EDK43856.1"/>
    </source>
</evidence>
<feature type="compositionally biased region" description="Low complexity" evidence="2">
    <location>
        <begin position="14"/>
        <end position="29"/>
    </location>
</feature>
<dbReference type="GeneID" id="5234074"/>
<feature type="compositionally biased region" description="Acidic residues" evidence="2">
    <location>
        <begin position="74"/>
        <end position="84"/>
    </location>
</feature>
<dbReference type="Pfam" id="PF05178">
    <property type="entry name" value="Kri1"/>
    <property type="match status" value="1"/>
</dbReference>
<feature type="region of interest" description="Disordered" evidence="2">
    <location>
        <begin position="307"/>
        <end position="338"/>
    </location>
</feature>
<keyword evidence="5" id="KW-1185">Reference proteome</keyword>
<feature type="compositionally biased region" description="Basic and acidic residues" evidence="2">
    <location>
        <begin position="469"/>
        <end position="481"/>
    </location>
</feature>
<dbReference type="Proteomes" id="UP000001996">
    <property type="component" value="Unassembled WGS sequence"/>
</dbReference>
<name>A5DXE8_LODEL</name>
<evidence type="ECO:0000256" key="2">
    <source>
        <dbReference type="SAM" id="MobiDB-lite"/>
    </source>
</evidence>
<accession>A5DXE8</accession>
<feature type="region of interest" description="Disordered" evidence="2">
    <location>
        <begin position="182"/>
        <end position="248"/>
    </location>
</feature>
<feature type="compositionally biased region" description="Acidic residues" evidence="2">
    <location>
        <begin position="427"/>
        <end position="441"/>
    </location>
</feature>
<dbReference type="AlphaFoldDB" id="A5DXE8"/>
<feature type="region of interest" description="Disordered" evidence="2">
    <location>
        <begin position="403"/>
        <end position="481"/>
    </location>
</feature>
<evidence type="ECO:0000313" key="5">
    <source>
        <dbReference type="Proteomes" id="UP000001996"/>
    </source>
</evidence>
<feature type="domain" description="Kri1-like C-terminal" evidence="3">
    <location>
        <begin position="513"/>
        <end position="598"/>
    </location>
</feature>
<feature type="compositionally biased region" description="Basic and acidic residues" evidence="2">
    <location>
        <begin position="442"/>
        <end position="458"/>
    </location>
</feature>
<dbReference type="eggNOG" id="KOG2409">
    <property type="taxonomic scope" value="Eukaryota"/>
</dbReference>
<organism evidence="4 5">
    <name type="scientific">Lodderomyces elongisporus (strain ATCC 11503 / CBS 2605 / JCM 1781 / NBRC 1676 / NRRL YB-4239)</name>
    <name type="common">Yeast</name>
    <name type="synonym">Saccharomyces elongisporus</name>
    <dbReference type="NCBI Taxonomy" id="379508"/>
    <lineage>
        <taxon>Eukaryota</taxon>
        <taxon>Fungi</taxon>
        <taxon>Dikarya</taxon>
        <taxon>Ascomycota</taxon>
        <taxon>Saccharomycotina</taxon>
        <taxon>Pichiomycetes</taxon>
        <taxon>Debaryomycetaceae</taxon>
        <taxon>Candida/Lodderomyces clade</taxon>
        <taxon>Lodderomyces</taxon>
    </lineage>
</organism>
<feature type="compositionally biased region" description="Basic and acidic residues" evidence="2">
    <location>
        <begin position="324"/>
        <end position="338"/>
    </location>
</feature>
<dbReference type="EMBL" id="CH981525">
    <property type="protein sequence ID" value="EDK43856.1"/>
    <property type="molecule type" value="Genomic_DNA"/>
</dbReference>
<reference evidence="4 5" key="1">
    <citation type="journal article" date="2009" name="Nature">
        <title>Evolution of pathogenicity and sexual reproduction in eight Candida genomes.</title>
        <authorList>
            <person name="Butler G."/>
            <person name="Rasmussen M.D."/>
            <person name="Lin M.F."/>
            <person name="Santos M.A."/>
            <person name="Sakthikumar S."/>
            <person name="Munro C.A."/>
            <person name="Rheinbay E."/>
            <person name="Grabherr M."/>
            <person name="Forche A."/>
            <person name="Reedy J.L."/>
            <person name="Agrafioti I."/>
            <person name="Arnaud M.B."/>
            <person name="Bates S."/>
            <person name="Brown A.J."/>
            <person name="Brunke S."/>
            <person name="Costanzo M.C."/>
            <person name="Fitzpatrick D.A."/>
            <person name="de Groot P.W."/>
            <person name="Harris D."/>
            <person name="Hoyer L.L."/>
            <person name="Hube B."/>
            <person name="Klis F.M."/>
            <person name="Kodira C."/>
            <person name="Lennard N."/>
            <person name="Logue M.E."/>
            <person name="Martin R."/>
            <person name="Neiman A.M."/>
            <person name="Nikolaou E."/>
            <person name="Quail M.A."/>
            <person name="Quinn J."/>
            <person name="Santos M.C."/>
            <person name="Schmitzberger F.F."/>
            <person name="Sherlock G."/>
            <person name="Shah P."/>
            <person name="Silverstein K.A."/>
            <person name="Skrzypek M.S."/>
            <person name="Soll D."/>
            <person name="Staggs R."/>
            <person name="Stansfield I."/>
            <person name="Stumpf M.P."/>
            <person name="Sudbery P.E."/>
            <person name="Srikantha T."/>
            <person name="Zeng Q."/>
            <person name="Berman J."/>
            <person name="Berriman M."/>
            <person name="Heitman J."/>
            <person name="Gow N.A."/>
            <person name="Lorenz M.C."/>
            <person name="Birren B.W."/>
            <person name="Kellis M."/>
            <person name="Cuomo C.A."/>
        </authorList>
    </citation>
    <scope>NUCLEOTIDE SEQUENCE [LARGE SCALE GENOMIC DNA]</scope>
    <source>
        <strain evidence="5">ATCC 11503 / BCRC 21390 / CBS 2605 / JCM 1781 / NBRC 1676 / NRRL YB-4239</strain>
    </source>
</reference>
<protein>
    <recommendedName>
        <fullName evidence="3">Kri1-like C-terminal domain-containing protein</fullName>
    </recommendedName>
</protein>
<dbReference type="VEuPathDB" id="FungiDB:LELG_02035"/>
<feature type="compositionally biased region" description="Low complexity" evidence="2">
    <location>
        <begin position="216"/>
        <end position="232"/>
    </location>
</feature>
<feature type="compositionally biased region" description="Polar residues" evidence="2">
    <location>
        <begin position="30"/>
        <end position="44"/>
    </location>
</feature>
<dbReference type="OMA" id="WDNYDPR"/>
<proteinExistence type="inferred from homology"/>
<dbReference type="InterPro" id="IPR024626">
    <property type="entry name" value="Kri1-like_C"/>
</dbReference>
<dbReference type="PANTHER" id="PTHR14490:SF5">
    <property type="entry name" value="PROTEIN KRI1 HOMOLOG"/>
    <property type="match status" value="1"/>
</dbReference>
<feature type="compositionally biased region" description="Acidic residues" evidence="2">
    <location>
        <begin position="459"/>
        <end position="468"/>
    </location>
</feature>
<dbReference type="HOGENOM" id="CLU_009647_3_0_1"/>
<gene>
    <name evidence="4" type="ORF">LELG_02035</name>
</gene>
<dbReference type="OrthoDB" id="10252032at2759"/>
<dbReference type="GO" id="GO:0030686">
    <property type="term" value="C:90S preribosome"/>
    <property type="evidence" value="ECO:0007669"/>
    <property type="project" value="EnsemblFungi"/>
</dbReference>
<feature type="region of interest" description="Disordered" evidence="2">
    <location>
        <begin position="610"/>
        <end position="642"/>
    </location>
</feature>
<feature type="compositionally biased region" description="Basic residues" evidence="2">
    <location>
        <begin position="313"/>
        <end position="323"/>
    </location>
</feature>